<organism evidence="1 2">
    <name type="scientific">Eubacterium limosum</name>
    <dbReference type="NCBI Taxonomy" id="1736"/>
    <lineage>
        <taxon>Bacteria</taxon>
        <taxon>Bacillati</taxon>
        <taxon>Bacillota</taxon>
        <taxon>Clostridia</taxon>
        <taxon>Eubacteriales</taxon>
        <taxon>Eubacteriaceae</taxon>
        <taxon>Eubacterium</taxon>
    </lineage>
</organism>
<dbReference type="EMBL" id="CP019962">
    <property type="protein sequence ID" value="ARD67678.1"/>
    <property type="molecule type" value="Genomic_DNA"/>
</dbReference>
<sequence>MKGVFFAEGLELDKAKQYGIEKKVISQIKYLRKIGNLSVLSINPERSLLDDILFICPLIKSRREIERYKLLDYIDSNTDYIYIRRPTLTNAFYQLLSKIKKEYKDIVIILEIPTYPFHKEYQGLSKILIVKSIICEKKMNRVIDKIMTYSNDKQIWGIDCINASNCVEYDMIESRSLSYQVIPNYIRLTFVANLMYWHGVDRIVKGILNYHGDYVVVLNVVGAGQELKNLKILADNDRRIIFHGPKSGDELTKIFNETDIAVDALGRHRSGILYNSSLKSKEYVARGIPVVSAVKTELDSLTDFPYYLKLPADDSDIEIDAIIKFYEKIYLNKNAQMITLNIRNYTKKLFDYEFGFERPVKKYLNKKRCVK</sequence>
<dbReference type="Gene3D" id="3.40.50.2000">
    <property type="entry name" value="Glycogen Phosphorylase B"/>
    <property type="match status" value="1"/>
</dbReference>
<dbReference type="Proteomes" id="UP000192391">
    <property type="component" value="Chromosome"/>
</dbReference>
<evidence type="ECO:0000313" key="1">
    <source>
        <dbReference type="EMBL" id="ARD67678.1"/>
    </source>
</evidence>
<dbReference type="RefSeq" id="WP_038351297.1">
    <property type="nucleotide sequence ID" value="NZ_CP019962.1"/>
</dbReference>
<protein>
    <submittedName>
        <fullName evidence="1">Uncharacterized protein</fullName>
    </submittedName>
</protein>
<proteinExistence type="predicted"/>
<dbReference type="AlphaFoldDB" id="A0AAC9W5C4"/>
<dbReference type="KEGG" id="elim:B2M23_20000"/>
<dbReference type="SUPFAM" id="SSF53756">
    <property type="entry name" value="UDP-Glycosyltransferase/glycogen phosphorylase"/>
    <property type="match status" value="1"/>
</dbReference>
<name>A0AAC9W5C4_EUBLI</name>
<reference evidence="2" key="1">
    <citation type="journal article" date="2017" name="Sci. Rep.">
        <title>Determination of the Genome and Primary Transcriptome of Syngas Fermenting Eubacterium limosum ATCC 8486.</title>
        <authorList>
            <person name="Song Y."/>
            <person name="Shin J."/>
            <person name="Jeong Y."/>
            <person name="Jin S."/>
            <person name="Lee J.K."/>
            <person name="Kim D.R."/>
            <person name="Kim S.C."/>
            <person name="Cho S."/>
            <person name="Cho B.K."/>
        </authorList>
    </citation>
    <scope>NUCLEOTIDE SEQUENCE [LARGE SCALE GENOMIC DNA]</scope>
    <source>
        <strain evidence="2">ATCC 8486</strain>
    </source>
</reference>
<accession>A0AAC9W5C4</accession>
<evidence type="ECO:0000313" key="2">
    <source>
        <dbReference type="Proteomes" id="UP000192391"/>
    </source>
</evidence>
<gene>
    <name evidence="1" type="ORF">B2M23_20000</name>
</gene>